<dbReference type="EMBL" id="UXAW01000091">
    <property type="protein sequence ID" value="VDC32266.1"/>
    <property type="molecule type" value="Genomic_DNA"/>
</dbReference>
<keyword evidence="2" id="KW-1185">Reference proteome</keyword>
<dbReference type="OrthoDB" id="8226983at2"/>
<gene>
    <name evidence="1" type="ORF">XINFAN_03349</name>
</gene>
<dbReference type="Proteomes" id="UP000277498">
    <property type="component" value="Unassembled WGS sequence"/>
</dbReference>
<organism evidence="1 2">
    <name type="scientific">Pseudogemmobacter humi</name>
    <dbReference type="NCBI Taxonomy" id="2483812"/>
    <lineage>
        <taxon>Bacteria</taxon>
        <taxon>Pseudomonadati</taxon>
        <taxon>Pseudomonadota</taxon>
        <taxon>Alphaproteobacteria</taxon>
        <taxon>Rhodobacterales</taxon>
        <taxon>Paracoccaceae</taxon>
        <taxon>Pseudogemmobacter</taxon>
    </lineage>
</organism>
<name>A0A3P5XPE2_9RHOB</name>
<reference evidence="1 2" key="1">
    <citation type="submission" date="2018-11" db="EMBL/GenBank/DDBJ databases">
        <authorList>
            <person name="Criscuolo A."/>
        </authorList>
    </citation>
    <scope>NUCLEOTIDE SEQUENCE [LARGE SCALE GENOMIC DNA]</scope>
    <source>
        <strain evidence="1">ACIP111625</strain>
    </source>
</reference>
<dbReference type="RefSeq" id="WP_124088056.1">
    <property type="nucleotide sequence ID" value="NZ_UXAW01000091.1"/>
</dbReference>
<evidence type="ECO:0000313" key="1">
    <source>
        <dbReference type="EMBL" id="VDC32266.1"/>
    </source>
</evidence>
<accession>A0A3P5XPE2</accession>
<sequence>MSDPIHPEQTPSRITAEAMIARAPQDMVFTMRFLGQSQEILHSHFRRFLETRLAEAGVSADSHPLLPFFIDSHAVELREFVTTGVSLARSFRLGEIEILTGDVETLMRVDIWDAIASHIDMAEKRFSEGIQRVVASLNADEAALRPVRS</sequence>
<proteinExistence type="predicted"/>
<evidence type="ECO:0000313" key="2">
    <source>
        <dbReference type="Proteomes" id="UP000277498"/>
    </source>
</evidence>
<protein>
    <submittedName>
        <fullName evidence="1">Uncharacterized protein</fullName>
    </submittedName>
</protein>
<dbReference type="AlphaFoldDB" id="A0A3P5XPE2"/>